<name>W6RUX5_9CLOT</name>
<dbReference type="PATRIC" id="fig|1216932.3.peg.962"/>
<evidence type="ECO:0000313" key="4">
    <source>
        <dbReference type="Proteomes" id="UP000019426"/>
    </source>
</evidence>
<proteinExistence type="predicted"/>
<accession>W6RUX5</accession>
<reference evidence="3 4" key="1">
    <citation type="submission" date="2013-11" db="EMBL/GenBank/DDBJ databases">
        <title>Complete genome sequence of Clostridum sp. M2/40.</title>
        <authorList>
            <person name="Wibberg D."/>
            <person name="Puehler A."/>
            <person name="Schlueter A."/>
        </authorList>
    </citation>
    <scope>NUCLEOTIDE SEQUENCE [LARGE SCALE GENOMIC DNA]</scope>
    <source>
        <strain evidence="4">M2/40</strain>
    </source>
</reference>
<dbReference type="STRING" id="1216932.CM240_0974"/>
<evidence type="ECO:0000313" key="3">
    <source>
        <dbReference type="EMBL" id="CDM68138.1"/>
    </source>
</evidence>
<protein>
    <recommendedName>
        <fullName evidence="5">MoxR-like ATPase</fullName>
    </recommendedName>
</protein>
<dbReference type="AlphaFoldDB" id="W6RUX5"/>
<dbReference type="InterPro" id="IPR011703">
    <property type="entry name" value="ATPase_AAA-3"/>
</dbReference>
<evidence type="ECO:0000259" key="2">
    <source>
        <dbReference type="Pfam" id="PF17863"/>
    </source>
</evidence>
<dbReference type="CDD" id="cd00009">
    <property type="entry name" value="AAA"/>
    <property type="match status" value="1"/>
</dbReference>
<evidence type="ECO:0000259" key="1">
    <source>
        <dbReference type="Pfam" id="PF07726"/>
    </source>
</evidence>
<gene>
    <name evidence="3" type="primary">yeaC1</name>
    <name evidence="3" type="ORF">CM240_0974</name>
</gene>
<dbReference type="Gene3D" id="1.10.8.80">
    <property type="entry name" value="Magnesium chelatase subunit I, C-Terminal domain"/>
    <property type="match status" value="1"/>
</dbReference>
<dbReference type="HOGENOM" id="CLU_034716_2_2_9"/>
<keyword evidence="4" id="KW-1185">Reference proteome</keyword>
<feature type="domain" description="ChlI/MoxR AAA lid" evidence="2">
    <location>
        <begin position="227"/>
        <end position="295"/>
    </location>
</feature>
<dbReference type="GO" id="GO:0016887">
    <property type="term" value="F:ATP hydrolysis activity"/>
    <property type="evidence" value="ECO:0007669"/>
    <property type="project" value="InterPro"/>
</dbReference>
<dbReference type="PIRSF" id="PIRSF002849">
    <property type="entry name" value="AAA_ATPase_chaperone_MoxR_prd"/>
    <property type="match status" value="1"/>
</dbReference>
<dbReference type="InterPro" id="IPR050764">
    <property type="entry name" value="CbbQ/NirQ/NorQ/GpvN"/>
</dbReference>
<dbReference type="RefSeq" id="WP_044037004.1">
    <property type="nucleotide sequence ID" value="NZ_HG917868.1"/>
</dbReference>
<dbReference type="Proteomes" id="UP000019426">
    <property type="component" value="Chromosome M2/40_rep1"/>
</dbReference>
<dbReference type="SUPFAM" id="SSF52540">
    <property type="entry name" value="P-loop containing nucleoside triphosphate hydrolases"/>
    <property type="match status" value="1"/>
</dbReference>
<dbReference type="eggNOG" id="COG0714">
    <property type="taxonomic scope" value="Bacteria"/>
</dbReference>
<dbReference type="Pfam" id="PF07726">
    <property type="entry name" value="AAA_3"/>
    <property type="match status" value="1"/>
</dbReference>
<feature type="domain" description="ATPase AAA-3" evidence="1">
    <location>
        <begin position="35"/>
        <end position="165"/>
    </location>
</feature>
<dbReference type="GO" id="GO:0005524">
    <property type="term" value="F:ATP binding"/>
    <property type="evidence" value="ECO:0007669"/>
    <property type="project" value="InterPro"/>
</dbReference>
<dbReference type="KEGG" id="clt:CM240_0974"/>
<dbReference type="PANTHER" id="PTHR42759:SF5">
    <property type="entry name" value="METHANOL DEHYDROGENASE REGULATOR"/>
    <property type="match status" value="1"/>
</dbReference>
<sequence>MNNFSKRLLDNISKVFIGKENEILDIIKGILAEGHILIEDVPGVGKTTLVKAIARTLDLSCNRIQFTTDLMPSDILGVSLYNPKDMEFQYKKGPIFANIILADEINRSTAKTQSALLQVMEEGEITEGNITYKLNKPFIVLATENPVEQQGVYNLPEAQLDRFIIKVHLGYPTTEDELKILQGKNMGISLDELNAVVSKEEVIEMQNRVKDIHVSYEIQKYIIRIVQATRSSEKVILGVSTRGSIALMRIAQAEALLDNRDYVIPEDVKKNAKIVLSHRIIKQNIKDSEEKIIEDIISTIPVVI</sequence>
<dbReference type="InterPro" id="IPR041628">
    <property type="entry name" value="ChlI/MoxR_AAA_lid"/>
</dbReference>
<dbReference type="InterPro" id="IPR027417">
    <property type="entry name" value="P-loop_NTPase"/>
</dbReference>
<dbReference type="PANTHER" id="PTHR42759">
    <property type="entry name" value="MOXR FAMILY PROTEIN"/>
    <property type="match status" value="1"/>
</dbReference>
<dbReference type="OrthoDB" id="9808397at2"/>
<evidence type="ECO:0008006" key="5">
    <source>
        <dbReference type="Google" id="ProtNLM"/>
    </source>
</evidence>
<organism evidence="3 4">
    <name type="scientific">Clostridium bornimense</name>
    <dbReference type="NCBI Taxonomy" id="1216932"/>
    <lineage>
        <taxon>Bacteria</taxon>
        <taxon>Bacillati</taxon>
        <taxon>Bacillota</taxon>
        <taxon>Clostridia</taxon>
        <taxon>Eubacteriales</taxon>
        <taxon>Clostridiaceae</taxon>
        <taxon>Clostridium</taxon>
    </lineage>
</organism>
<dbReference type="Pfam" id="PF17863">
    <property type="entry name" value="AAA_lid_2"/>
    <property type="match status" value="1"/>
</dbReference>
<dbReference type="Gene3D" id="3.40.50.300">
    <property type="entry name" value="P-loop containing nucleotide triphosphate hydrolases"/>
    <property type="match status" value="1"/>
</dbReference>
<dbReference type="EMBL" id="HG917868">
    <property type="protein sequence ID" value="CDM68138.1"/>
    <property type="molecule type" value="Genomic_DNA"/>
</dbReference>